<sequence>MDQEVLDTQPDEVETLLIVLKEIDVKTALSKSKLRELDYSLNPYYGCQFSCLYCYARKFTPHEEASNRWGEVIVVKRNLVEVLLKEVQRVRRGTVGLSTITDPYQPVEGSRLLTRRSLEILLSKDFRVSIQTKSPLVLRDLDVLVRHRERVDVGFTVTTLREEVWRRLEPGAPGPKARIEALKRLRGEGIDTWLFMGPVIRGMNDGEVRDIIVLAGEIGTRIVYDKFNEYGISLGLRGDKGWWEAKEREILRSCEEVGIECHSEVEDWIHEERRRFLPLF</sequence>
<evidence type="ECO:0000259" key="4">
    <source>
        <dbReference type="Pfam" id="PF04055"/>
    </source>
</evidence>
<keyword evidence="2" id="KW-0408">Iron</keyword>
<keyword evidence="1" id="KW-0479">Metal-binding</keyword>
<dbReference type="InterPro" id="IPR007197">
    <property type="entry name" value="rSAM"/>
</dbReference>
<dbReference type="SFLD" id="SFLDS00029">
    <property type="entry name" value="Radical_SAM"/>
    <property type="match status" value="1"/>
</dbReference>
<dbReference type="SFLD" id="SFLDG01084">
    <property type="entry name" value="Uncharacterised_Radical_SAM_Su"/>
    <property type="match status" value="1"/>
</dbReference>
<keyword evidence="6" id="KW-1185">Reference proteome</keyword>
<dbReference type="GO" id="GO:0046872">
    <property type="term" value="F:metal ion binding"/>
    <property type="evidence" value="ECO:0007669"/>
    <property type="project" value="UniProtKB-KW"/>
</dbReference>
<name>H2C1N5_9CREN</name>
<protein>
    <submittedName>
        <fullName evidence="5">DNA repair photolyase</fullName>
    </submittedName>
</protein>
<dbReference type="AlphaFoldDB" id="H2C1N5"/>
<dbReference type="Pfam" id="PF04055">
    <property type="entry name" value="Radical_SAM"/>
    <property type="match status" value="1"/>
</dbReference>
<evidence type="ECO:0000256" key="3">
    <source>
        <dbReference type="ARBA" id="ARBA00023014"/>
    </source>
</evidence>
<feature type="domain" description="Radical SAM core" evidence="4">
    <location>
        <begin position="42"/>
        <end position="212"/>
    </location>
</feature>
<dbReference type="SUPFAM" id="SSF102114">
    <property type="entry name" value="Radical SAM enzymes"/>
    <property type="match status" value="1"/>
</dbReference>
<keyword evidence="5" id="KW-0456">Lyase</keyword>
<accession>H2C1N5</accession>
<evidence type="ECO:0000313" key="6">
    <source>
        <dbReference type="Proteomes" id="UP000003980"/>
    </source>
</evidence>
<dbReference type="Proteomes" id="UP000003980">
    <property type="component" value="Unassembled WGS sequence"/>
</dbReference>
<dbReference type="eggNOG" id="arCOG01290">
    <property type="taxonomic scope" value="Archaea"/>
</dbReference>
<evidence type="ECO:0000313" key="5">
    <source>
        <dbReference type="EMBL" id="EHP70156.1"/>
    </source>
</evidence>
<dbReference type="PANTHER" id="PTHR43432">
    <property type="entry name" value="SLR0285 PROTEIN"/>
    <property type="match status" value="1"/>
</dbReference>
<dbReference type="PANTHER" id="PTHR43432:SF6">
    <property type="entry name" value="RADICAL SAM CORE DOMAIN-CONTAINING PROTEIN"/>
    <property type="match status" value="1"/>
</dbReference>
<dbReference type="EMBL" id="JH597761">
    <property type="protein sequence ID" value="EHP70156.1"/>
    <property type="molecule type" value="Genomic_DNA"/>
</dbReference>
<dbReference type="STRING" id="671065.MetMK1DRAFT_00006580"/>
<organism evidence="5 6">
    <name type="scientific">Metallosphaera yellowstonensis MK1</name>
    <dbReference type="NCBI Taxonomy" id="671065"/>
    <lineage>
        <taxon>Archaea</taxon>
        <taxon>Thermoproteota</taxon>
        <taxon>Thermoprotei</taxon>
        <taxon>Sulfolobales</taxon>
        <taxon>Sulfolobaceae</taxon>
        <taxon>Metallosphaera</taxon>
    </lineage>
</organism>
<evidence type="ECO:0000256" key="2">
    <source>
        <dbReference type="ARBA" id="ARBA00023004"/>
    </source>
</evidence>
<dbReference type="HOGENOM" id="CLU_015525_2_2_2"/>
<dbReference type="CDD" id="cd01335">
    <property type="entry name" value="Radical_SAM"/>
    <property type="match status" value="1"/>
</dbReference>
<dbReference type="GO" id="GO:0051536">
    <property type="term" value="F:iron-sulfur cluster binding"/>
    <property type="evidence" value="ECO:0007669"/>
    <property type="project" value="UniProtKB-KW"/>
</dbReference>
<dbReference type="InterPro" id="IPR040086">
    <property type="entry name" value="MJ0683-like"/>
</dbReference>
<dbReference type="InterPro" id="IPR058240">
    <property type="entry name" value="rSAM_sf"/>
</dbReference>
<evidence type="ECO:0000256" key="1">
    <source>
        <dbReference type="ARBA" id="ARBA00022723"/>
    </source>
</evidence>
<dbReference type="GO" id="GO:0016829">
    <property type="term" value="F:lyase activity"/>
    <property type="evidence" value="ECO:0007669"/>
    <property type="project" value="UniProtKB-KW"/>
</dbReference>
<keyword evidence="3" id="KW-0411">Iron-sulfur</keyword>
<gene>
    <name evidence="5" type="ORF">MetMK1DRAFT_00006580</name>
</gene>
<reference evidence="5 6" key="1">
    <citation type="submission" date="2012-01" db="EMBL/GenBank/DDBJ databases">
        <title>Improved High-Quality Draft sequence of Metallosphaera yellowstonensis MK1.</title>
        <authorList>
            <consortium name="US DOE Joint Genome Institute"/>
            <person name="Lucas S."/>
            <person name="Han J."/>
            <person name="Cheng J.-F."/>
            <person name="Goodwin L."/>
            <person name="Pitluck S."/>
            <person name="Peters L."/>
            <person name="Teshima H."/>
            <person name="Detter J.C."/>
            <person name="Han C."/>
            <person name="Tapia R."/>
            <person name="Land M."/>
            <person name="Hauser L."/>
            <person name="Kyrpides N."/>
            <person name="Kozubal M."/>
            <person name="Macur R.E."/>
            <person name="Jay Z."/>
            <person name="Inskeep W."/>
            <person name="Woyke T."/>
        </authorList>
    </citation>
    <scope>NUCLEOTIDE SEQUENCE [LARGE SCALE GENOMIC DNA]</scope>
    <source>
        <strain evidence="5 6">MK1</strain>
    </source>
</reference>
<dbReference type="Gene3D" id="3.80.30.30">
    <property type="match status" value="1"/>
</dbReference>
<proteinExistence type="predicted"/>